<accession>A0ABM7Z7H6</accession>
<dbReference type="Proteomes" id="UP001055453">
    <property type="component" value="Chromosome"/>
</dbReference>
<keyword evidence="1" id="KW-1133">Transmembrane helix</keyword>
<dbReference type="EMBL" id="AP025732">
    <property type="protein sequence ID" value="BDI19102.1"/>
    <property type="molecule type" value="Genomic_DNA"/>
</dbReference>
<gene>
    <name evidence="2" type="ORF">ANSO36C_49040</name>
</gene>
<dbReference type="RefSeq" id="WP_251956577.1">
    <property type="nucleotide sequence ID" value="NZ_AP025732.1"/>
</dbReference>
<keyword evidence="3" id="KW-1185">Reference proteome</keyword>
<evidence type="ECO:0000313" key="3">
    <source>
        <dbReference type="Proteomes" id="UP001055453"/>
    </source>
</evidence>
<keyword evidence="1" id="KW-0812">Transmembrane</keyword>
<evidence type="ECO:0000313" key="2">
    <source>
        <dbReference type="EMBL" id="BDI19102.1"/>
    </source>
</evidence>
<keyword evidence="1" id="KW-0472">Membrane</keyword>
<organism evidence="2 3">
    <name type="scientific">Nostoc cf. commune SO-36</name>
    <dbReference type="NCBI Taxonomy" id="449208"/>
    <lineage>
        <taxon>Bacteria</taxon>
        <taxon>Bacillati</taxon>
        <taxon>Cyanobacteriota</taxon>
        <taxon>Cyanophyceae</taxon>
        <taxon>Nostocales</taxon>
        <taxon>Nostocaceae</taxon>
        <taxon>Nostoc</taxon>
    </lineage>
</organism>
<proteinExistence type="predicted"/>
<name>A0ABM7Z7H6_NOSCO</name>
<feature type="transmembrane region" description="Helical" evidence="1">
    <location>
        <begin position="27"/>
        <end position="46"/>
    </location>
</feature>
<evidence type="ECO:0000256" key="1">
    <source>
        <dbReference type="SAM" id="Phobius"/>
    </source>
</evidence>
<sequence>MRLPQMIVTTVAAIAFGYVGSQYLNKNIMYAIGGGMVGLSAITYLVEPKTKEKPINTRSKSSV</sequence>
<protein>
    <submittedName>
        <fullName evidence="2">Uncharacterized protein</fullName>
    </submittedName>
</protein>
<reference evidence="2" key="1">
    <citation type="submission" date="2022-04" db="EMBL/GenBank/DDBJ databases">
        <title>Complete genome sequence of a cyanobacterium, Nostoc sp. SO-36, isolated in Antarctica.</title>
        <authorList>
            <person name="Kanesaki Y."/>
            <person name="Effendi D."/>
            <person name="Sakamoto T."/>
            <person name="Ohtani S."/>
            <person name="Awai K."/>
        </authorList>
    </citation>
    <scope>NUCLEOTIDE SEQUENCE</scope>
    <source>
        <strain evidence="2">SO-36</strain>
    </source>
</reference>